<comment type="caution">
    <text evidence="7">The sequence shown here is derived from an EMBL/GenBank/DDBJ whole genome shotgun (WGS) entry which is preliminary data.</text>
</comment>
<dbReference type="PANTHER" id="PTHR23359">
    <property type="entry name" value="NUCLEOTIDE KINASE"/>
    <property type="match status" value="1"/>
</dbReference>
<dbReference type="EMBL" id="MEVC01000008">
    <property type="protein sequence ID" value="OGC55649.1"/>
    <property type="molecule type" value="Genomic_DNA"/>
</dbReference>
<dbReference type="Gene3D" id="3.40.50.300">
    <property type="entry name" value="P-loop containing nucleotide triphosphate hydrolases"/>
    <property type="match status" value="1"/>
</dbReference>
<accession>A0A1F4VER6</accession>
<evidence type="ECO:0000256" key="1">
    <source>
        <dbReference type="ARBA" id="ARBA00022679"/>
    </source>
</evidence>
<evidence type="ECO:0000313" key="7">
    <source>
        <dbReference type="EMBL" id="OGC55649.1"/>
    </source>
</evidence>
<dbReference type="InterPro" id="IPR027417">
    <property type="entry name" value="P-loop_NTPase"/>
</dbReference>
<evidence type="ECO:0000256" key="6">
    <source>
        <dbReference type="RuleBase" id="RU003331"/>
    </source>
</evidence>
<gene>
    <name evidence="7" type="ORF">A2797_01115</name>
</gene>
<reference evidence="7 8" key="1">
    <citation type="journal article" date="2016" name="Nat. Commun.">
        <title>Thousands of microbial genomes shed light on interconnected biogeochemical processes in an aquifer system.</title>
        <authorList>
            <person name="Anantharaman K."/>
            <person name="Brown C.T."/>
            <person name="Hug L.A."/>
            <person name="Sharon I."/>
            <person name="Castelle C.J."/>
            <person name="Probst A.J."/>
            <person name="Thomas B.C."/>
            <person name="Singh A."/>
            <person name="Wilkins M.J."/>
            <person name="Karaoz U."/>
            <person name="Brodie E.L."/>
            <person name="Williams K.H."/>
            <person name="Hubbard S.S."/>
            <person name="Banfield J.F."/>
        </authorList>
    </citation>
    <scope>NUCLEOTIDE SEQUENCE [LARGE SCALE GENOMIC DNA]</scope>
</reference>
<keyword evidence="6" id="KW-0067">ATP-binding</keyword>
<dbReference type="Pfam" id="PF00406">
    <property type="entry name" value="ADK"/>
    <property type="match status" value="1"/>
</dbReference>
<name>A0A1F4VER6_UNCKA</name>
<dbReference type="STRING" id="1802619.A2797_01115"/>
<sequence length="227" mass="25144">MAKAAIVLMGPSGVGKGTQAFRLTKCFPGFIHFDTGQEIKKRVDDLAFALDPNVTKQREIYYRGDLNDTRWATALVCEKIKAYALEGFGIILSGSPRTVYEAEQIGPLVKEIFGQNVLIIKINVSEDAVRQRMASRVVCNNAFCGFPSTKEQIARLCPQCGKGKLAPKSLDSEEAIRRRIAWFYTQTIPALSNLYLLGIPLVEVDGEGDEERVFSQILVAIEENLAL</sequence>
<comment type="subcellular location">
    <subcellularLocation>
        <location evidence="6">Cytoplasm</location>
    </subcellularLocation>
</comment>
<keyword evidence="3 6" id="KW-0547">Nucleotide-binding</keyword>
<comment type="similarity">
    <text evidence="5">Belongs to the adenylate kinase family.</text>
</comment>
<dbReference type="GO" id="GO:0004017">
    <property type="term" value="F:AMP kinase activity"/>
    <property type="evidence" value="ECO:0007669"/>
    <property type="project" value="UniProtKB-EC"/>
</dbReference>
<comment type="catalytic activity">
    <reaction evidence="6">
        <text>AMP + ATP = 2 ADP</text>
        <dbReference type="Rhea" id="RHEA:12973"/>
        <dbReference type="ChEBI" id="CHEBI:30616"/>
        <dbReference type="ChEBI" id="CHEBI:456215"/>
        <dbReference type="ChEBI" id="CHEBI:456216"/>
        <dbReference type="EC" id="2.7.4.3"/>
    </reaction>
</comment>
<evidence type="ECO:0000256" key="4">
    <source>
        <dbReference type="ARBA" id="ARBA00022777"/>
    </source>
</evidence>
<keyword evidence="4 5" id="KW-0418">Kinase</keyword>
<protein>
    <recommendedName>
        <fullName evidence="6">Adenylate kinase</fullName>
        <ecNumber evidence="6">2.7.4.3</ecNumber>
    </recommendedName>
</protein>
<dbReference type="GO" id="GO:0005737">
    <property type="term" value="C:cytoplasm"/>
    <property type="evidence" value="ECO:0007669"/>
    <property type="project" value="UniProtKB-SubCell"/>
</dbReference>
<dbReference type="InterPro" id="IPR000850">
    <property type="entry name" value="Adenylat/UMP-CMP_kin"/>
</dbReference>
<dbReference type="EC" id="2.7.4.3" evidence="6"/>
<evidence type="ECO:0000256" key="5">
    <source>
        <dbReference type="RuleBase" id="RU003330"/>
    </source>
</evidence>
<keyword evidence="1 5" id="KW-0808">Transferase</keyword>
<dbReference type="PRINTS" id="PR00094">
    <property type="entry name" value="ADENYLTKNASE"/>
</dbReference>
<keyword evidence="2" id="KW-0545">Nucleotide biosynthesis</keyword>
<comment type="subunit">
    <text evidence="6">Monomer.</text>
</comment>
<dbReference type="GO" id="GO:0005524">
    <property type="term" value="F:ATP binding"/>
    <property type="evidence" value="ECO:0007669"/>
    <property type="project" value="UniProtKB-KW"/>
</dbReference>
<dbReference type="SUPFAM" id="SSF52540">
    <property type="entry name" value="P-loop containing nucleoside triphosphate hydrolases"/>
    <property type="match status" value="1"/>
</dbReference>
<organism evidence="7 8">
    <name type="scientific">candidate division WWE3 bacterium RIFCSPHIGHO2_01_FULL_48_15</name>
    <dbReference type="NCBI Taxonomy" id="1802619"/>
    <lineage>
        <taxon>Bacteria</taxon>
        <taxon>Katanobacteria</taxon>
    </lineage>
</organism>
<evidence type="ECO:0000313" key="8">
    <source>
        <dbReference type="Proteomes" id="UP000179005"/>
    </source>
</evidence>
<evidence type="ECO:0000256" key="2">
    <source>
        <dbReference type="ARBA" id="ARBA00022727"/>
    </source>
</evidence>
<dbReference type="AlphaFoldDB" id="A0A1F4VER6"/>
<proteinExistence type="inferred from homology"/>
<evidence type="ECO:0000256" key="3">
    <source>
        <dbReference type="ARBA" id="ARBA00022741"/>
    </source>
</evidence>
<dbReference type="Proteomes" id="UP000179005">
    <property type="component" value="Unassembled WGS sequence"/>
</dbReference>